<evidence type="ECO:0000256" key="3">
    <source>
        <dbReference type="ARBA" id="ARBA00022989"/>
    </source>
</evidence>
<keyword evidence="5" id="KW-0489">Methyltransferase</keyword>
<name>A0A9P5NCA7_GYMJU</name>
<keyword evidence="4 5" id="KW-0472">Membrane</keyword>
<evidence type="ECO:0000313" key="6">
    <source>
        <dbReference type="EMBL" id="KAF8881680.1"/>
    </source>
</evidence>
<keyword evidence="3 5" id="KW-1133">Transmembrane helix</keyword>
<comment type="similarity">
    <text evidence="5">Belongs to the class VI-like SAM-binding methyltransferase superfamily. Isoprenylcysteine carboxyl methyltransferase family.</text>
</comment>
<comment type="subcellular location">
    <subcellularLocation>
        <location evidence="5">Endoplasmic reticulum membrane</location>
        <topology evidence="5">Multi-pass membrane protein</topology>
    </subcellularLocation>
    <subcellularLocation>
        <location evidence="1">Membrane</location>
        <topology evidence="1">Multi-pass membrane protein</topology>
    </subcellularLocation>
</comment>
<dbReference type="GO" id="GO:0004671">
    <property type="term" value="F:protein C-terminal S-isoprenylcysteine carboxyl O-methyltransferase activity"/>
    <property type="evidence" value="ECO:0007669"/>
    <property type="project" value="UniProtKB-EC"/>
</dbReference>
<dbReference type="GO" id="GO:0005789">
    <property type="term" value="C:endoplasmic reticulum membrane"/>
    <property type="evidence" value="ECO:0007669"/>
    <property type="project" value="UniProtKB-SubCell"/>
</dbReference>
<dbReference type="Proteomes" id="UP000724874">
    <property type="component" value="Unassembled WGS sequence"/>
</dbReference>
<feature type="transmembrane region" description="Helical" evidence="5">
    <location>
        <begin position="101"/>
        <end position="121"/>
    </location>
</feature>
<proteinExistence type="inferred from homology"/>
<feature type="transmembrane region" description="Helical" evidence="5">
    <location>
        <begin position="185"/>
        <end position="206"/>
    </location>
</feature>
<comment type="caution">
    <text evidence="5">Lacks conserved residue(s) required for the propagation of feature annotation.</text>
</comment>
<dbReference type="InterPro" id="IPR007269">
    <property type="entry name" value="ICMT_MeTrfase"/>
</dbReference>
<evidence type="ECO:0000256" key="1">
    <source>
        <dbReference type="ARBA" id="ARBA00004141"/>
    </source>
</evidence>
<reference evidence="6" key="1">
    <citation type="submission" date="2020-11" db="EMBL/GenBank/DDBJ databases">
        <authorList>
            <consortium name="DOE Joint Genome Institute"/>
            <person name="Ahrendt S."/>
            <person name="Riley R."/>
            <person name="Andreopoulos W."/>
            <person name="LaButti K."/>
            <person name="Pangilinan J."/>
            <person name="Ruiz-duenas F.J."/>
            <person name="Barrasa J.M."/>
            <person name="Sanchez-Garcia M."/>
            <person name="Camarero S."/>
            <person name="Miyauchi S."/>
            <person name="Serrano A."/>
            <person name="Linde D."/>
            <person name="Babiker R."/>
            <person name="Drula E."/>
            <person name="Ayuso-Fernandez I."/>
            <person name="Pacheco R."/>
            <person name="Padilla G."/>
            <person name="Ferreira P."/>
            <person name="Barriuso J."/>
            <person name="Kellner H."/>
            <person name="Castanera R."/>
            <person name="Alfaro M."/>
            <person name="Ramirez L."/>
            <person name="Pisabarro A.G."/>
            <person name="Kuo A."/>
            <person name="Tritt A."/>
            <person name="Lipzen A."/>
            <person name="He G."/>
            <person name="Yan M."/>
            <person name="Ng V."/>
            <person name="Cullen D."/>
            <person name="Martin F."/>
            <person name="Rosso M.-N."/>
            <person name="Henrissat B."/>
            <person name="Hibbett D."/>
            <person name="Martinez A.T."/>
            <person name="Grigoriev I.V."/>
        </authorList>
    </citation>
    <scope>NUCLEOTIDE SEQUENCE</scope>
    <source>
        <strain evidence="6">AH 44721</strain>
    </source>
</reference>
<dbReference type="AlphaFoldDB" id="A0A9P5NCA7"/>
<organism evidence="6 7">
    <name type="scientific">Gymnopilus junonius</name>
    <name type="common">Spectacular rustgill mushroom</name>
    <name type="synonym">Gymnopilus spectabilis subsp. junonius</name>
    <dbReference type="NCBI Taxonomy" id="109634"/>
    <lineage>
        <taxon>Eukaryota</taxon>
        <taxon>Fungi</taxon>
        <taxon>Dikarya</taxon>
        <taxon>Basidiomycota</taxon>
        <taxon>Agaricomycotina</taxon>
        <taxon>Agaricomycetes</taxon>
        <taxon>Agaricomycetidae</taxon>
        <taxon>Agaricales</taxon>
        <taxon>Agaricineae</taxon>
        <taxon>Hymenogastraceae</taxon>
        <taxon>Gymnopilus</taxon>
    </lineage>
</organism>
<sequence>MSLAKIPISLLVSYAFKKGTSPPNPPPPKEERITTNFLEHEWYTTKIPKLAGNANFLLGILEAATILAWNYPSTILSQFILSGLIFNCGRPERLHLSTMNALGGILIVVGALLRLITYRYLGKFFKFEASIQKDHKLITSGPYTFVRHPSYTGLIFTHPGWIFWHFGDGSWVRESGIWNTATGKFIVIGYIVGVLCGVLYLTLARMGDEDEALKKRFGKDWDNWVRKVPYLLVPRVY</sequence>
<comment type="catalytic activity">
    <reaction evidence="5">
        <text>[protein]-C-terminal S-[(2E,6E)-farnesyl]-L-cysteine + S-adenosyl-L-methionine = [protein]-C-terminal S-[(2E,6E)-farnesyl]-L-cysteine methyl ester + S-adenosyl-L-homocysteine</text>
        <dbReference type="Rhea" id="RHEA:21672"/>
        <dbReference type="Rhea" id="RHEA-COMP:12125"/>
        <dbReference type="Rhea" id="RHEA-COMP:12126"/>
        <dbReference type="ChEBI" id="CHEBI:57856"/>
        <dbReference type="ChEBI" id="CHEBI:59789"/>
        <dbReference type="ChEBI" id="CHEBI:90510"/>
        <dbReference type="ChEBI" id="CHEBI:90511"/>
        <dbReference type="EC" id="2.1.1.100"/>
    </reaction>
</comment>
<gene>
    <name evidence="6" type="ORF">CPB84DRAFT_1851486</name>
</gene>
<evidence type="ECO:0000256" key="4">
    <source>
        <dbReference type="ARBA" id="ARBA00023136"/>
    </source>
</evidence>
<keyword evidence="5" id="KW-0808">Transferase</keyword>
<keyword evidence="5" id="KW-0949">S-adenosyl-L-methionine</keyword>
<dbReference type="Gene3D" id="1.20.120.1630">
    <property type="match status" value="1"/>
</dbReference>
<keyword evidence="7" id="KW-1185">Reference proteome</keyword>
<dbReference type="GO" id="GO:0032259">
    <property type="term" value="P:methylation"/>
    <property type="evidence" value="ECO:0007669"/>
    <property type="project" value="UniProtKB-KW"/>
</dbReference>
<dbReference type="Pfam" id="PF04140">
    <property type="entry name" value="ICMT"/>
    <property type="match status" value="1"/>
</dbReference>
<evidence type="ECO:0000313" key="7">
    <source>
        <dbReference type="Proteomes" id="UP000724874"/>
    </source>
</evidence>
<dbReference type="OrthoDB" id="422086at2759"/>
<comment type="caution">
    <text evidence="6">The sequence shown here is derived from an EMBL/GenBank/DDBJ whole genome shotgun (WGS) entry which is preliminary data.</text>
</comment>
<dbReference type="PANTHER" id="PTHR12714">
    <property type="entry name" value="PROTEIN-S ISOPRENYLCYSTEINE O-METHYLTRANSFERASE"/>
    <property type="match status" value="1"/>
</dbReference>
<keyword evidence="2 5" id="KW-0812">Transmembrane</keyword>
<keyword evidence="5" id="KW-0256">Endoplasmic reticulum</keyword>
<protein>
    <recommendedName>
        <fullName evidence="5">Protein-S-isoprenylcysteine O-methyltransferase</fullName>
        <ecNumber evidence="5">2.1.1.100</ecNumber>
    </recommendedName>
</protein>
<evidence type="ECO:0000256" key="2">
    <source>
        <dbReference type="ARBA" id="ARBA00022692"/>
    </source>
</evidence>
<evidence type="ECO:0000256" key="5">
    <source>
        <dbReference type="RuleBase" id="RU362022"/>
    </source>
</evidence>
<dbReference type="EC" id="2.1.1.100" evidence="5"/>
<dbReference type="PANTHER" id="PTHR12714:SF9">
    <property type="entry name" value="PROTEIN-S-ISOPRENYLCYSTEINE O-METHYLTRANSFERASE"/>
    <property type="match status" value="1"/>
</dbReference>
<accession>A0A9P5NCA7</accession>
<dbReference type="EMBL" id="JADNYJ010000129">
    <property type="protein sequence ID" value="KAF8881680.1"/>
    <property type="molecule type" value="Genomic_DNA"/>
</dbReference>